<gene>
    <name evidence="2" type="primary">ORF5132</name>
</gene>
<name>A0A0B6XXX8_9EUPU</name>
<feature type="non-terminal residue" evidence="2">
    <location>
        <position position="97"/>
    </location>
</feature>
<sequence>ENNVVDKSDNQEQSMFWWLPLKKYLTFGNSPENKDQGEQEIHNESNSSDDQLVNDAIIQNDILKVNTSFQENEENNTGEFDEVDNSVFKNVIENYNL</sequence>
<organism evidence="2">
    <name type="scientific">Arion vulgaris</name>
    <dbReference type="NCBI Taxonomy" id="1028688"/>
    <lineage>
        <taxon>Eukaryota</taxon>
        <taxon>Metazoa</taxon>
        <taxon>Spiralia</taxon>
        <taxon>Lophotrochozoa</taxon>
        <taxon>Mollusca</taxon>
        <taxon>Gastropoda</taxon>
        <taxon>Heterobranchia</taxon>
        <taxon>Euthyneura</taxon>
        <taxon>Panpulmonata</taxon>
        <taxon>Eupulmonata</taxon>
        <taxon>Stylommatophora</taxon>
        <taxon>Helicina</taxon>
        <taxon>Arionoidea</taxon>
        <taxon>Arionidae</taxon>
        <taxon>Arion</taxon>
    </lineage>
</organism>
<accession>A0A0B6XXX8</accession>
<dbReference type="AlphaFoldDB" id="A0A0B6XXX8"/>
<evidence type="ECO:0000256" key="1">
    <source>
        <dbReference type="SAM" id="MobiDB-lite"/>
    </source>
</evidence>
<proteinExistence type="predicted"/>
<feature type="region of interest" description="Disordered" evidence="1">
    <location>
        <begin position="29"/>
        <end position="53"/>
    </location>
</feature>
<protein>
    <submittedName>
        <fullName evidence="2">Uncharacterized protein</fullName>
    </submittedName>
</protein>
<evidence type="ECO:0000313" key="2">
    <source>
        <dbReference type="EMBL" id="CEK48769.1"/>
    </source>
</evidence>
<reference evidence="2" key="1">
    <citation type="submission" date="2014-12" db="EMBL/GenBank/DDBJ databases">
        <title>Insight into the proteome of Arion vulgaris.</title>
        <authorList>
            <person name="Aradska J."/>
            <person name="Bulat T."/>
            <person name="Smidak R."/>
            <person name="Sarate P."/>
            <person name="Gangsoo J."/>
            <person name="Sialana F."/>
            <person name="Bilban M."/>
            <person name="Lubec G."/>
        </authorList>
    </citation>
    <scope>NUCLEOTIDE SEQUENCE</scope>
    <source>
        <tissue evidence="2">Skin</tissue>
    </source>
</reference>
<feature type="non-terminal residue" evidence="2">
    <location>
        <position position="1"/>
    </location>
</feature>
<feature type="compositionally biased region" description="Basic and acidic residues" evidence="1">
    <location>
        <begin position="32"/>
        <end position="43"/>
    </location>
</feature>
<dbReference type="EMBL" id="HACG01001904">
    <property type="protein sequence ID" value="CEK48769.1"/>
    <property type="molecule type" value="Transcribed_RNA"/>
</dbReference>